<dbReference type="Proteomes" id="UP000298460">
    <property type="component" value="Unassembled WGS sequence"/>
</dbReference>
<dbReference type="Gene3D" id="3.30.460.10">
    <property type="entry name" value="Beta Polymerase, domain 2"/>
    <property type="match status" value="1"/>
</dbReference>
<name>A0A4Z0RAZ6_9FIRM</name>
<feature type="domain" description="Polymerase beta nucleotidyltransferase" evidence="1">
    <location>
        <begin position="12"/>
        <end position="101"/>
    </location>
</feature>
<proteinExistence type="predicted"/>
<evidence type="ECO:0000313" key="3">
    <source>
        <dbReference type="Proteomes" id="UP000298460"/>
    </source>
</evidence>
<dbReference type="InterPro" id="IPR041633">
    <property type="entry name" value="Polbeta"/>
</dbReference>
<dbReference type="AlphaFoldDB" id="A0A4Z0RAZ6"/>
<dbReference type="SUPFAM" id="SSF81301">
    <property type="entry name" value="Nucleotidyltransferase"/>
    <property type="match status" value="1"/>
</dbReference>
<dbReference type="RefSeq" id="WP_135545832.1">
    <property type="nucleotide sequence ID" value="NZ_SPQQ01000002.1"/>
</dbReference>
<dbReference type="OrthoDB" id="9803106at2"/>
<dbReference type="GO" id="GO:0016740">
    <property type="term" value="F:transferase activity"/>
    <property type="evidence" value="ECO:0007669"/>
    <property type="project" value="UniProtKB-KW"/>
</dbReference>
<keyword evidence="2" id="KW-0808">Transferase</keyword>
<dbReference type="Pfam" id="PF18765">
    <property type="entry name" value="Polbeta"/>
    <property type="match status" value="1"/>
</dbReference>
<dbReference type="EMBL" id="SPQQ01000002">
    <property type="protein sequence ID" value="TGE39337.1"/>
    <property type="molecule type" value="Genomic_DNA"/>
</dbReference>
<organism evidence="2 3">
    <name type="scientific">Desulfosporosinus fructosivorans</name>
    <dbReference type="NCBI Taxonomy" id="2018669"/>
    <lineage>
        <taxon>Bacteria</taxon>
        <taxon>Bacillati</taxon>
        <taxon>Bacillota</taxon>
        <taxon>Clostridia</taxon>
        <taxon>Eubacteriales</taxon>
        <taxon>Desulfitobacteriaceae</taxon>
        <taxon>Desulfosporosinus</taxon>
    </lineage>
</organism>
<dbReference type="InterPro" id="IPR043519">
    <property type="entry name" value="NT_sf"/>
</dbReference>
<protein>
    <submittedName>
        <fullName evidence="2">Nucleotidyltransferase domain-containing protein</fullName>
    </submittedName>
</protein>
<evidence type="ECO:0000259" key="1">
    <source>
        <dbReference type="Pfam" id="PF18765"/>
    </source>
</evidence>
<reference evidence="2 3" key="1">
    <citation type="submission" date="2019-03" db="EMBL/GenBank/DDBJ databases">
        <title>Draft Genome Sequence of Desulfosporosinus fructosivorans Strain 63.6F, Isolated from Marine Sediment in the Baltic Sea.</title>
        <authorList>
            <person name="Hausmann B."/>
            <person name="Vandieken V."/>
            <person name="Pjevac P."/>
            <person name="Schreck K."/>
            <person name="Herbold C.W."/>
            <person name="Loy A."/>
        </authorList>
    </citation>
    <scope>NUCLEOTIDE SEQUENCE [LARGE SCALE GENOMIC DNA]</scope>
    <source>
        <strain evidence="2 3">63.6F</strain>
    </source>
</reference>
<evidence type="ECO:0000313" key="2">
    <source>
        <dbReference type="EMBL" id="TGE39337.1"/>
    </source>
</evidence>
<sequence>MNFGLRDGDLDNIITTMQQFSEIEKAAIFGSRAKGNYKPGSDLDIAIWGDDISFSTLSRLHAILEEESPMPYFFDIVDYSHLNHEELKSHIDRAGIVFFTRELA</sequence>
<comment type="caution">
    <text evidence="2">The sequence shown here is derived from an EMBL/GenBank/DDBJ whole genome shotgun (WGS) entry which is preliminary data.</text>
</comment>
<keyword evidence="3" id="KW-1185">Reference proteome</keyword>
<accession>A0A4Z0RAZ6</accession>
<gene>
    <name evidence="2" type="ORF">E4K67_07845</name>
</gene>
<dbReference type="CDD" id="cd05403">
    <property type="entry name" value="NT_KNTase_like"/>
    <property type="match status" value="1"/>
</dbReference>